<dbReference type="SMART" id="SM00355">
    <property type="entry name" value="ZnF_C2H2"/>
    <property type="match status" value="3"/>
</dbReference>
<dbReference type="EMBL" id="GL377307">
    <property type="protein sequence ID" value="EFI96258.1"/>
    <property type="molecule type" value="Genomic_DNA"/>
</dbReference>
<dbReference type="InterPro" id="IPR036236">
    <property type="entry name" value="Znf_C2H2_sf"/>
</dbReference>
<feature type="region of interest" description="Disordered" evidence="2">
    <location>
        <begin position="376"/>
        <end position="410"/>
    </location>
</feature>
<dbReference type="InterPro" id="IPR013087">
    <property type="entry name" value="Znf_C2H2_type"/>
</dbReference>
<evidence type="ECO:0000256" key="2">
    <source>
        <dbReference type="SAM" id="MobiDB-lite"/>
    </source>
</evidence>
<feature type="compositionally biased region" description="Low complexity" evidence="2">
    <location>
        <begin position="394"/>
        <end position="404"/>
    </location>
</feature>
<accession>D8Q6L4</accession>
<dbReference type="HOGENOM" id="CLU_479926_0_0_1"/>
<evidence type="ECO:0000313" key="4">
    <source>
        <dbReference type="EMBL" id="EFI96258.1"/>
    </source>
</evidence>
<dbReference type="KEGG" id="scm:SCHCO_02689220"/>
<reference evidence="4 5" key="1">
    <citation type="journal article" date="2010" name="Nat. Biotechnol.">
        <title>Genome sequence of the model mushroom Schizophyllum commune.</title>
        <authorList>
            <person name="Ohm R.A."/>
            <person name="de Jong J.F."/>
            <person name="Lugones L.G."/>
            <person name="Aerts A."/>
            <person name="Kothe E."/>
            <person name="Stajich J.E."/>
            <person name="de Vries R.P."/>
            <person name="Record E."/>
            <person name="Levasseur A."/>
            <person name="Baker S.E."/>
            <person name="Bartholomew K.A."/>
            <person name="Coutinho P.M."/>
            <person name="Erdmann S."/>
            <person name="Fowler T.J."/>
            <person name="Gathman A.C."/>
            <person name="Lombard V."/>
            <person name="Henrissat B."/>
            <person name="Knabe N."/>
            <person name="Kuees U."/>
            <person name="Lilly W.W."/>
            <person name="Lindquist E."/>
            <person name="Lucas S."/>
            <person name="Magnuson J.K."/>
            <person name="Piumi F."/>
            <person name="Raudaskoski M."/>
            <person name="Salamov A."/>
            <person name="Schmutz J."/>
            <person name="Schwarze F.W.M.R."/>
            <person name="vanKuyk P.A."/>
            <person name="Horton J.S."/>
            <person name="Grigoriev I.V."/>
            <person name="Woesten H.A.B."/>
        </authorList>
    </citation>
    <scope>NUCLEOTIDE SEQUENCE [LARGE SCALE GENOMIC DNA]</scope>
    <source>
        <strain evidence="5">H4-8 / FGSC 9210</strain>
    </source>
</reference>
<feature type="non-terminal residue" evidence="4">
    <location>
        <position position="568"/>
    </location>
</feature>
<keyword evidence="5" id="KW-1185">Reference proteome</keyword>
<evidence type="ECO:0000256" key="1">
    <source>
        <dbReference type="PROSITE-ProRule" id="PRU00042"/>
    </source>
</evidence>
<dbReference type="PROSITE" id="PS00028">
    <property type="entry name" value="ZINC_FINGER_C2H2_1"/>
    <property type="match status" value="1"/>
</dbReference>
<feature type="region of interest" description="Disordered" evidence="2">
    <location>
        <begin position="483"/>
        <end position="513"/>
    </location>
</feature>
<keyword evidence="1" id="KW-0863">Zinc-finger</keyword>
<gene>
    <name evidence="4" type="ORF">SCHCODRAFT_110202</name>
</gene>
<dbReference type="AlphaFoldDB" id="D8Q6L4"/>
<evidence type="ECO:0000313" key="5">
    <source>
        <dbReference type="Proteomes" id="UP000007431"/>
    </source>
</evidence>
<organism evidence="5">
    <name type="scientific">Schizophyllum commune (strain H4-8 / FGSC 9210)</name>
    <name type="common">Split gill fungus</name>
    <dbReference type="NCBI Taxonomy" id="578458"/>
    <lineage>
        <taxon>Eukaryota</taxon>
        <taxon>Fungi</taxon>
        <taxon>Dikarya</taxon>
        <taxon>Basidiomycota</taxon>
        <taxon>Agaricomycotina</taxon>
        <taxon>Agaricomycetes</taxon>
        <taxon>Agaricomycetidae</taxon>
        <taxon>Agaricales</taxon>
        <taxon>Schizophyllaceae</taxon>
        <taxon>Schizophyllum</taxon>
    </lineage>
</organism>
<dbReference type="PROSITE" id="PS50157">
    <property type="entry name" value="ZINC_FINGER_C2H2_2"/>
    <property type="match status" value="1"/>
</dbReference>
<feature type="domain" description="C2H2-type" evidence="3">
    <location>
        <begin position="157"/>
        <end position="180"/>
    </location>
</feature>
<proteinExistence type="predicted"/>
<evidence type="ECO:0000259" key="3">
    <source>
        <dbReference type="PROSITE" id="PS50157"/>
    </source>
</evidence>
<feature type="compositionally biased region" description="Polar residues" evidence="2">
    <location>
        <begin position="1"/>
        <end position="12"/>
    </location>
</feature>
<dbReference type="Proteomes" id="UP000007431">
    <property type="component" value="Unassembled WGS sequence"/>
</dbReference>
<dbReference type="OrthoDB" id="10382179at2759"/>
<name>D8Q6L4_SCHCM</name>
<dbReference type="VEuPathDB" id="FungiDB:SCHCODRAFT_02689220"/>
<protein>
    <recommendedName>
        <fullName evidence="3">C2H2-type domain-containing protein</fullName>
    </recommendedName>
</protein>
<keyword evidence="1" id="KW-0862">Zinc</keyword>
<dbReference type="Gene3D" id="3.30.160.60">
    <property type="entry name" value="Classic Zinc Finger"/>
    <property type="match status" value="1"/>
</dbReference>
<feature type="region of interest" description="Disordered" evidence="2">
    <location>
        <begin position="1"/>
        <end position="31"/>
    </location>
</feature>
<dbReference type="Pfam" id="PF00096">
    <property type="entry name" value="zf-C2H2"/>
    <property type="match status" value="1"/>
</dbReference>
<dbReference type="GeneID" id="9587135"/>
<keyword evidence="1" id="KW-0479">Metal-binding</keyword>
<dbReference type="SUPFAM" id="SSF57667">
    <property type="entry name" value="beta-beta-alpha zinc fingers"/>
    <property type="match status" value="1"/>
</dbReference>
<feature type="compositionally biased region" description="Polar residues" evidence="2">
    <location>
        <begin position="483"/>
        <end position="498"/>
    </location>
</feature>
<dbReference type="InParanoid" id="D8Q6L4"/>
<sequence length="568" mass="62622">MMARAYTSQVSRKVTPLTRRSRRTQPMSPAQISMYSRRHLPDYTNDRCDACGELATLTIDKMNHWKQHLPAGSPGWKMFRWGYECFLCPETHRTKDGLISHLACHQYVPFTLFRSLSTASALHIAASPYHLQLFLAFQFKAFPETTDSTNSFPSLRYPCPECPKTFSNRGNLSVHRTKKHGYVSNAHKEAQAVDSDVFQQCEADERSRQEGAVPTSAASVFGDMAGLSRVPVAPRVDALPPTHCLSATDRHSLEGAQYATNEAFLPGPVDETTPGLEHDLGHASSSTTPLMTPPPPYHVESFDATCDARFGEFSIHGFGLPVLGGFNQSYNPFIAGVNVGNFSHDGSMTSPRLLISLSLRTGCRLLSLTLRSRHLPPMPPQGVYTSHLQPPRARSTTRSRTSQSRRSRQDGSVEFADFGLSNSNILTASCAFASPMDSSALYAPPAPSTSLANAPRSMVYPPVPPPHLYAKSTMHPEVLPAASASQNEDFQQQQWASRTTERPEFSQQQSFAPQWTDSTFVQQQEQAYVAPHALDFTAADAMDVAASYAMDFSDVYSSWPDFGDAIMP</sequence>
<dbReference type="GO" id="GO:0008270">
    <property type="term" value="F:zinc ion binding"/>
    <property type="evidence" value="ECO:0007669"/>
    <property type="project" value="UniProtKB-KW"/>
</dbReference>